<dbReference type="Pfam" id="PF00642">
    <property type="entry name" value="zf-CCCH"/>
    <property type="match status" value="1"/>
</dbReference>
<dbReference type="GO" id="GO:0008270">
    <property type="term" value="F:zinc ion binding"/>
    <property type="evidence" value="ECO:0007669"/>
    <property type="project" value="UniProtKB-KW"/>
</dbReference>
<feature type="zinc finger region" description="C3H1-type" evidence="5">
    <location>
        <begin position="398"/>
        <end position="426"/>
    </location>
</feature>
<feature type="region of interest" description="Disordered" evidence="6">
    <location>
        <begin position="91"/>
        <end position="205"/>
    </location>
</feature>
<evidence type="ECO:0000256" key="3">
    <source>
        <dbReference type="ARBA" id="ARBA00022771"/>
    </source>
</evidence>
<feature type="compositionally biased region" description="Basic and acidic residues" evidence="6">
    <location>
        <begin position="178"/>
        <end position="196"/>
    </location>
</feature>
<accession>A0A367J1P8</accession>
<evidence type="ECO:0000313" key="8">
    <source>
        <dbReference type="EMBL" id="RCH83759.1"/>
    </source>
</evidence>
<feature type="zinc finger region" description="C3H1-type" evidence="5">
    <location>
        <begin position="299"/>
        <end position="326"/>
    </location>
</feature>
<keyword evidence="9" id="KW-1185">Reference proteome</keyword>
<protein>
    <recommendedName>
        <fullName evidence="7">C3H1-type domain-containing protein</fullName>
    </recommendedName>
</protein>
<reference evidence="8 9" key="1">
    <citation type="journal article" date="2018" name="G3 (Bethesda)">
        <title>Phylogenetic and Phylogenomic Definition of Rhizopus Species.</title>
        <authorList>
            <person name="Gryganskyi A.P."/>
            <person name="Golan J."/>
            <person name="Dolatabadi S."/>
            <person name="Mondo S."/>
            <person name="Robb S."/>
            <person name="Idnurm A."/>
            <person name="Muszewska A."/>
            <person name="Steczkiewicz K."/>
            <person name="Masonjones S."/>
            <person name="Liao H.L."/>
            <person name="Gajdeczka M.T."/>
            <person name="Anike F."/>
            <person name="Vuek A."/>
            <person name="Anishchenko I.M."/>
            <person name="Voigt K."/>
            <person name="de Hoog G.S."/>
            <person name="Smith M.E."/>
            <person name="Heitman J."/>
            <person name="Vilgalys R."/>
            <person name="Stajich J.E."/>
        </authorList>
    </citation>
    <scope>NUCLEOTIDE SEQUENCE [LARGE SCALE GENOMIC DNA]</scope>
    <source>
        <strain evidence="8 9">CBS 357.93</strain>
    </source>
</reference>
<feature type="zinc finger region" description="C3H1-type" evidence="5">
    <location>
        <begin position="273"/>
        <end position="297"/>
    </location>
</feature>
<evidence type="ECO:0000256" key="2">
    <source>
        <dbReference type="ARBA" id="ARBA00022737"/>
    </source>
</evidence>
<feature type="domain" description="C3H1-type" evidence="7">
    <location>
        <begin position="273"/>
        <end position="297"/>
    </location>
</feature>
<dbReference type="OrthoDB" id="411372at2759"/>
<dbReference type="InterPro" id="IPR045124">
    <property type="entry name" value="Su(sable)-like"/>
</dbReference>
<dbReference type="Gene3D" id="4.10.1000.10">
    <property type="entry name" value="Zinc finger, CCCH-type"/>
    <property type="match status" value="3"/>
</dbReference>
<feature type="zinc finger region" description="C3H1-type" evidence="5">
    <location>
        <begin position="329"/>
        <end position="352"/>
    </location>
</feature>
<dbReference type="PANTHER" id="PTHR13119">
    <property type="entry name" value="ZINC FINGER CCCH DOMAIN-CONTAINING PROTEI"/>
    <property type="match status" value="1"/>
</dbReference>
<feature type="compositionally biased region" description="Polar residues" evidence="6">
    <location>
        <begin position="24"/>
        <end position="66"/>
    </location>
</feature>
<dbReference type="SMART" id="SM00356">
    <property type="entry name" value="ZnF_C3H1"/>
    <property type="match status" value="6"/>
</dbReference>
<feature type="compositionally biased region" description="Acidic residues" evidence="6">
    <location>
        <begin position="155"/>
        <end position="164"/>
    </location>
</feature>
<dbReference type="Pfam" id="PF14608">
    <property type="entry name" value="zf-CCCH_2"/>
    <property type="match status" value="5"/>
</dbReference>
<feature type="zinc finger region" description="C3H1-type" evidence="5">
    <location>
        <begin position="245"/>
        <end position="272"/>
    </location>
</feature>
<feature type="region of interest" description="Disordered" evidence="6">
    <location>
        <begin position="1"/>
        <end position="71"/>
    </location>
</feature>
<feature type="region of interest" description="Disordered" evidence="6">
    <location>
        <begin position="220"/>
        <end position="242"/>
    </location>
</feature>
<feature type="domain" description="C3H1-type" evidence="7">
    <location>
        <begin position="361"/>
        <end position="389"/>
    </location>
</feature>
<evidence type="ECO:0000256" key="1">
    <source>
        <dbReference type="ARBA" id="ARBA00022723"/>
    </source>
</evidence>
<dbReference type="PROSITE" id="PS50103">
    <property type="entry name" value="ZF_C3H1"/>
    <property type="match status" value="6"/>
</dbReference>
<feature type="zinc finger region" description="C3H1-type" evidence="5">
    <location>
        <begin position="361"/>
        <end position="389"/>
    </location>
</feature>
<dbReference type="GO" id="GO:0045892">
    <property type="term" value="P:negative regulation of DNA-templated transcription"/>
    <property type="evidence" value="ECO:0007669"/>
    <property type="project" value="InterPro"/>
</dbReference>
<dbReference type="AlphaFoldDB" id="A0A367J1P8"/>
<gene>
    <name evidence="8" type="ORF">CU097_003386</name>
</gene>
<dbReference type="SUPFAM" id="SSF90229">
    <property type="entry name" value="CCCH zinc finger"/>
    <property type="match status" value="5"/>
</dbReference>
<dbReference type="STRING" id="86630.A0A367J1P8"/>
<dbReference type="InterPro" id="IPR036855">
    <property type="entry name" value="Znf_CCCH_sf"/>
</dbReference>
<feature type="domain" description="C3H1-type" evidence="7">
    <location>
        <begin position="398"/>
        <end position="426"/>
    </location>
</feature>
<dbReference type="Proteomes" id="UP000252139">
    <property type="component" value="Unassembled WGS sequence"/>
</dbReference>
<dbReference type="InterPro" id="IPR000571">
    <property type="entry name" value="Znf_CCCH"/>
</dbReference>
<evidence type="ECO:0000259" key="7">
    <source>
        <dbReference type="PROSITE" id="PS50103"/>
    </source>
</evidence>
<evidence type="ECO:0000256" key="5">
    <source>
        <dbReference type="PROSITE-ProRule" id="PRU00723"/>
    </source>
</evidence>
<keyword evidence="1 5" id="KW-0479">Metal-binding</keyword>
<sequence>MVSKLASLLGDAPPSLEELKHISKSPSTTNVTAQSTKSAPIQNPDQNQTKAPSRQDQPITSAQQVQKDVKADDNDLISSILEQVTTGVKSTFIPPQIPSAPAPSQQQSLMPSKRPSQEVNALTAPTNIQKKKRSRKNKKNKNKVIPEVVHRDTPKEEEDVDFDTEMDRYFQATTNAKKKQEEKREPISLHEQKDTSAQKCSPKKRSMEEVAYEILGKPIKKLKQQQQQKQKQTQPKKAPQPKKEFVPLVPCKYYAQGYCKDGDKCTFKHDNTNDPEVCPLWVKGKCKNDELCRFKHEGPRDIKICQFYKTQSCTKGDACPFSHDLKLEPCRFYHIQKVCEQGDKCPYSHEALTDESLQRLRQLTGPCRFWQFKGYCVTGDQCLFAHDDISEEERKKLESTITPCIYYHIKGECRSGDDCFYLHDEATPEQVAKLKSTQNK</sequence>
<proteinExistence type="predicted"/>
<feature type="compositionally biased region" description="Polar residues" evidence="6">
    <location>
        <begin position="117"/>
        <end position="128"/>
    </location>
</feature>
<dbReference type="GO" id="GO:0003723">
    <property type="term" value="F:RNA binding"/>
    <property type="evidence" value="ECO:0007669"/>
    <property type="project" value="InterPro"/>
</dbReference>
<evidence type="ECO:0000313" key="9">
    <source>
        <dbReference type="Proteomes" id="UP000252139"/>
    </source>
</evidence>
<keyword evidence="3 5" id="KW-0863">Zinc-finger</keyword>
<feature type="domain" description="C3H1-type" evidence="7">
    <location>
        <begin position="299"/>
        <end position="326"/>
    </location>
</feature>
<comment type="caution">
    <text evidence="8">The sequence shown here is derived from an EMBL/GenBank/DDBJ whole genome shotgun (WGS) entry which is preliminary data.</text>
</comment>
<evidence type="ECO:0000256" key="6">
    <source>
        <dbReference type="SAM" id="MobiDB-lite"/>
    </source>
</evidence>
<name>A0A367J1P8_RHIAZ</name>
<dbReference type="GO" id="GO:0005634">
    <property type="term" value="C:nucleus"/>
    <property type="evidence" value="ECO:0007669"/>
    <property type="project" value="TreeGrafter"/>
</dbReference>
<keyword evidence="4 5" id="KW-0862">Zinc</keyword>
<keyword evidence="2" id="KW-0677">Repeat</keyword>
<dbReference type="PANTHER" id="PTHR13119:SF12">
    <property type="entry name" value="PROTEIN SUPPRESSOR OF SABLE"/>
    <property type="match status" value="1"/>
</dbReference>
<feature type="compositionally biased region" description="Low complexity" evidence="6">
    <location>
        <begin position="224"/>
        <end position="237"/>
    </location>
</feature>
<organism evidence="8 9">
    <name type="scientific">Rhizopus azygosporus</name>
    <name type="common">Rhizopus microsporus var. azygosporus</name>
    <dbReference type="NCBI Taxonomy" id="86630"/>
    <lineage>
        <taxon>Eukaryota</taxon>
        <taxon>Fungi</taxon>
        <taxon>Fungi incertae sedis</taxon>
        <taxon>Mucoromycota</taxon>
        <taxon>Mucoromycotina</taxon>
        <taxon>Mucoromycetes</taxon>
        <taxon>Mucorales</taxon>
        <taxon>Mucorineae</taxon>
        <taxon>Rhizopodaceae</taxon>
        <taxon>Rhizopus</taxon>
    </lineage>
</organism>
<dbReference type="EMBL" id="PJQL01002563">
    <property type="protein sequence ID" value="RCH83759.1"/>
    <property type="molecule type" value="Genomic_DNA"/>
</dbReference>
<evidence type="ECO:0000256" key="4">
    <source>
        <dbReference type="ARBA" id="ARBA00022833"/>
    </source>
</evidence>
<feature type="domain" description="C3H1-type" evidence="7">
    <location>
        <begin position="329"/>
        <end position="352"/>
    </location>
</feature>
<feature type="domain" description="C3H1-type" evidence="7">
    <location>
        <begin position="245"/>
        <end position="272"/>
    </location>
</feature>
<feature type="compositionally biased region" description="Basic residues" evidence="6">
    <location>
        <begin position="129"/>
        <end position="142"/>
    </location>
</feature>